<gene>
    <name evidence="11" type="ORF">CINCED_3A005010</name>
</gene>
<feature type="transmembrane region" description="Helical" evidence="10">
    <location>
        <begin position="86"/>
        <end position="106"/>
    </location>
</feature>
<comment type="subcellular location">
    <subcellularLocation>
        <location evidence="1">Membrane</location>
        <topology evidence="1">Multi-pass membrane protein</topology>
    </subcellularLocation>
</comment>
<accession>A0A5E4M7D1</accession>
<protein>
    <recommendedName>
        <fullName evidence="10">Elongation of very long chain fatty acids protein</fullName>
        <ecNumber evidence="10">2.3.1.199</ecNumber>
    </recommendedName>
    <alternativeName>
        <fullName evidence="10">Very-long-chain 3-oxoacyl-CoA synthase</fullName>
    </alternativeName>
</protein>
<evidence type="ECO:0000256" key="10">
    <source>
        <dbReference type="RuleBase" id="RU361115"/>
    </source>
</evidence>
<keyword evidence="2 10" id="KW-0444">Lipid biosynthesis</keyword>
<comment type="catalytic activity">
    <reaction evidence="10">
        <text>a very-long-chain acyl-CoA + malonyl-CoA + H(+) = a very-long-chain 3-oxoacyl-CoA + CO2 + CoA</text>
        <dbReference type="Rhea" id="RHEA:32727"/>
        <dbReference type="ChEBI" id="CHEBI:15378"/>
        <dbReference type="ChEBI" id="CHEBI:16526"/>
        <dbReference type="ChEBI" id="CHEBI:57287"/>
        <dbReference type="ChEBI" id="CHEBI:57384"/>
        <dbReference type="ChEBI" id="CHEBI:90725"/>
        <dbReference type="ChEBI" id="CHEBI:90736"/>
        <dbReference type="EC" id="2.3.1.199"/>
    </reaction>
</comment>
<feature type="transmembrane region" description="Helical" evidence="10">
    <location>
        <begin position="247"/>
        <end position="268"/>
    </location>
</feature>
<feature type="transmembrane region" description="Helical" evidence="10">
    <location>
        <begin position="182"/>
        <end position="202"/>
    </location>
</feature>
<dbReference type="Pfam" id="PF01151">
    <property type="entry name" value="ELO"/>
    <property type="match status" value="1"/>
</dbReference>
<dbReference type="GO" id="GO:0034626">
    <property type="term" value="P:fatty acid elongation, polyunsaturated fatty acid"/>
    <property type="evidence" value="ECO:0007669"/>
    <property type="project" value="TreeGrafter"/>
</dbReference>
<dbReference type="OrthoDB" id="434092at2759"/>
<sequence>MANVTQASLNDFTAKTQNYLLQVFNNELVFDEVVDSWPFMNTPWMVLTILSGYLLFVLKLGPNMMENRKPFNIKNIMLLYNVIQTLYNSWLVTLLFITPGAINYYVNHLCHPLPRHHNQFLIHELNKASWYFFLSKIIDLLDTVFFVLRKKQSHVSFLHVYHHVNMVITCWAYLRFIKGEQLLFSGFINSFIHMVMYSYYFLSALGPHMQKYLWWKKYLTRMQIIQFITIMAWHAGLYMFNCNFPKLFIMYVVCDMVLFLYLFSMFYMKTYKPKITLKLHGH</sequence>
<dbReference type="EMBL" id="CABPRJ010000477">
    <property type="protein sequence ID" value="VVC28060.1"/>
    <property type="molecule type" value="Genomic_DNA"/>
</dbReference>
<dbReference type="InterPro" id="IPR002076">
    <property type="entry name" value="ELO_fam"/>
</dbReference>
<dbReference type="PANTHER" id="PTHR11157:SF103">
    <property type="entry name" value="ELONGATION OF VERY LONG CHAIN FATTY ACIDS PROTEIN"/>
    <property type="match status" value="1"/>
</dbReference>
<feature type="transmembrane region" description="Helical" evidence="10">
    <location>
        <begin position="223"/>
        <end position="241"/>
    </location>
</feature>
<feature type="transmembrane region" description="Helical" evidence="10">
    <location>
        <begin position="128"/>
        <end position="148"/>
    </location>
</feature>
<dbReference type="InterPro" id="IPR030457">
    <property type="entry name" value="ELO_CS"/>
</dbReference>
<evidence type="ECO:0000256" key="1">
    <source>
        <dbReference type="ARBA" id="ARBA00004141"/>
    </source>
</evidence>
<keyword evidence="6 10" id="KW-1133">Transmembrane helix</keyword>
<feature type="transmembrane region" description="Helical" evidence="10">
    <location>
        <begin position="160"/>
        <end position="176"/>
    </location>
</feature>
<dbReference type="PANTHER" id="PTHR11157">
    <property type="entry name" value="FATTY ACID ACYL TRANSFERASE-RELATED"/>
    <property type="match status" value="1"/>
</dbReference>
<dbReference type="GO" id="GO:0019367">
    <property type="term" value="P:fatty acid elongation, saturated fatty acid"/>
    <property type="evidence" value="ECO:0007669"/>
    <property type="project" value="TreeGrafter"/>
</dbReference>
<keyword evidence="8 10" id="KW-0472">Membrane</keyword>
<feature type="transmembrane region" description="Helical" evidence="10">
    <location>
        <begin position="44"/>
        <end position="65"/>
    </location>
</feature>
<keyword evidence="7 10" id="KW-0443">Lipid metabolism</keyword>
<dbReference type="Proteomes" id="UP000325440">
    <property type="component" value="Unassembled WGS sequence"/>
</dbReference>
<reference evidence="11 12" key="1">
    <citation type="submission" date="2019-08" db="EMBL/GenBank/DDBJ databases">
        <authorList>
            <person name="Alioto T."/>
            <person name="Alioto T."/>
            <person name="Gomez Garrido J."/>
        </authorList>
    </citation>
    <scope>NUCLEOTIDE SEQUENCE [LARGE SCALE GENOMIC DNA]</scope>
</reference>
<proteinExistence type="inferred from homology"/>
<dbReference type="PROSITE" id="PS01188">
    <property type="entry name" value="ELO"/>
    <property type="match status" value="1"/>
</dbReference>
<evidence type="ECO:0000313" key="12">
    <source>
        <dbReference type="Proteomes" id="UP000325440"/>
    </source>
</evidence>
<dbReference type="GO" id="GO:0009922">
    <property type="term" value="F:fatty acid elongase activity"/>
    <property type="evidence" value="ECO:0007669"/>
    <property type="project" value="UniProtKB-EC"/>
</dbReference>
<evidence type="ECO:0000256" key="2">
    <source>
        <dbReference type="ARBA" id="ARBA00022516"/>
    </source>
</evidence>
<evidence type="ECO:0000256" key="8">
    <source>
        <dbReference type="ARBA" id="ARBA00023136"/>
    </source>
</evidence>
<evidence type="ECO:0000256" key="5">
    <source>
        <dbReference type="ARBA" id="ARBA00022832"/>
    </source>
</evidence>
<name>A0A5E4M7D1_9HEMI</name>
<keyword evidence="9 10" id="KW-0275">Fatty acid biosynthesis</keyword>
<dbReference type="GO" id="GO:0042761">
    <property type="term" value="P:very long-chain fatty acid biosynthetic process"/>
    <property type="evidence" value="ECO:0007669"/>
    <property type="project" value="TreeGrafter"/>
</dbReference>
<dbReference type="GO" id="GO:0034625">
    <property type="term" value="P:fatty acid elongation, monounsaturated fatty acid"/>
    <property type="evidence" value="ECO:0007669"/>
    <property type="project" value="TreeGrafter"/>
</dbReference>
<dbReference type="EC" id="2.3.1.199" evidence="10"/>
<dbReference type="GO" id="GO:0005789">
    <property type="term" value="C:endoplasmic reticulum membrane"/>
    <property type="evidence" value="ECO:0007669"/>
    <property type="project" value="TreeGrafter"/>
</dbReference>
<organism evidence="11 12">
    <name type="scientific">Cinara cedri</name>
    <dbReference type="NCBI Taxonomy" id="506608"/>
    <lineage>
        <taxon>Eukaryota</taxon>
        <taxon>Metazoa</taxon>
        <taxon>Ecdysozoa</taxon>
        <taxon>Arthropoda</taxon>
        <taxon>Hexapoda</taxon>
        <taxon>Insecta</taxon>
        <taxon>Pterygota</taxon>
        <taxon>Neoptera</taxon>
        <taxon>Paraneoptera</taxon>
        <taxon>Hemiptera</taxon>
        <taxon>Sternorrhyncha</taxon>
        <taxon>Aphidomorpha</taxon>
        <taxon>Aphidoidea</taxon>
        <taxon>Aphididae</taxon>
        <taxon>Lachninae</taxon>
        <taxon>Cinara</taxon>
    </lineage>
</organism>
<comment type="similarity">
    <text evidence="10">Belongs to the ELO family.</text>
</comment>
<evidence type="ECO:0000256" key="9">
    <source>
        <dbReference type="ARBA" id="ARBA00023160"/>
    </source>
</evidence>
<keyword evidence="4 10" id="KW-0812">Transmembrane</keyword>
<dbReference type="GO" id="GO:0030148">
    <property type="term" value="P:sphingolipid biosynthetic process"/>
    <property type="evidence" value="ECO:0007669"/>
    <property type="project" value="TreeGrafter"/>
</dbReference>
<dbReference type="AlphaFoldDB" id="A0A5E4M7D1"/>
<evidence type="ECO:0000256" key="4">
    <source>
        <dbReference type="ARBA" id="ARBA00022692"/>
    </source>
</evidence>
<evidence type="ECO:0000313" key="11">
    <source>
        <dbReference type="EMBL" id="VVC28060.1"/>
    </source>
</evidence>
<keyword evidence="3 10" id="KW-0808">Transferase</keyword>
<evidence type="ECO:0000256" key="6">
    <source>
        <dbReference type="ARBA" id="ARBA00022989"/>
    </source>
</evidence>
<keyword evidence="12" id="KW-1185">Reference proteome</keyword>
<evidence type="ECO:0000256" key="7">
    <source>
        <dbReference type="ARBA" id="ARBA00023098"/>
    </source>
</evidence>
<keyword evidence="5 10" id="KW-0276">Fatty acid metabolism</keyword>
<evidence type="ECO:0000256" key="3">
    <source>
        <dbReference type="ARBA" id="ARBA00022679"/>
    </source>
</evidence>